<reference evidence="2" key="1">
    <citation type="submission" date="2020-11" db="EMBL/GenBank/DDBJ databases">
        <title>Isolation and identification of active actinomycetes.</title>
        <authorList>
            <person name="Yu B."/>
        </authorList>
    </citation>
    <scope>NUCLEOTIDE SEQUENCE</scope>
    <source>
        <strain evidence="2">NEAU-YB345</strain>
    </source>
</reference>
<accession>A0A931FFV1</accession>
<dbReference type="Pfam" id="PF14333">
    <property type="entry name" value="DUF4389"/>
    <property type="match status" value="2"/>
</dbReference>
<keyword evidence="1" id="KW-0472">Membrane</keyword>
<name>A0A931FFV1_9ACTN</name>
<proteinExistence type="predicted"/>
<dbReference type="RefSeq" id="WP_196193927.1">
    <property type="nucleotide sequence ID" value="NZ_JADPRT010000004.1"/>
</dbReference>
<feature type="transmembrane region" description="Helical" evidence="1">
    <location>
        <begin position="123"/>
        <end position="141"/>
    </location>
</feature>
<organism evidence="2 3">
    <name type="scientific">Streptacidiphilus fuscans</name>
    <dbReference type="NCBI Taxonomy" id="2789292"/>
    <lineage>
        <taxon>Bacteria</taxon>
        <taxon>Bacillati</taxon>
        <taxon>Actinomycetota</taxon>
        <taxon>Actinomycetes</taxon>
        <taxon>Kitasatosporales</taxon>
        <taxon>Streptomycetaceae</taxon>
        <taxon>Streptacidiphilus</taxon>
    </lineage>
</organism>
<dbReference type="InterPro" id="IPR025498">
    <property type="entry name" value="DUF4389"/>
</dbReference>
<dbReference type="EMBL" id="JADPRT010000004">
    <property type="protein sequence ID" value="MBF9068779.1"/>
    <property type="molecule type" value="Genomic_DNA"/>
</dbReference>
<evidence type="ECO:0000313" key="2">
    <source>
        <dbReference type="EMBL" id="MBF9068779.1"/>
    </source>
</evidence>
<feature type="transmembrane region" description="Helical" evidence="1">
    <location>
        <begin position="217"/>
        <end position="239"/>
    </location>
</feature>
<feature type="transmembrane region" description="Helical" evidence="1">
    <location>
        <begin position="147"/>
        <end position="164"/>
    </location>
</feature>
<protein>
    <submittedName>
        <fullName evidence="2">DUF4389 domain-containing protein</fullName>
    </submittedName>
</protein>
<dbReference type="Proteomes" id="UP000657385">
    <property type="component" value="Unassembled WGS sequence"/>
</dbReference>
<feature type="transmembrane region" description="Helical" evidence="1">
    <location>
        <begin position="45"/>
        <end position="69"/>
    </location>
</feature>
<keyword evidence="1" id="KW-1133">Transmembrane helix</keyword>
<comment type="caution">
    <text evidence="2">The sequence shown here is derived from an EMBL/GenBank/DDBJ whole genome shotgun (WGS) entry which is preliminary data.</text>
</comment>
<dbReference type="AlphaFoldDB" id="A0A931FFV1"/>
<evidence type="ECO:0000256" key="1">
    <source>
        <dbReference type="SAM" id="Phobius"/>
    </source>
</evidence>
<keyword evidence="3" id="KW-1185">Reference proteome</keyword>
<evidence type="ECO:0000313" key="3">
    <source>
        <dbReference type="Proteomes" id="UP000657385"/>
    </source>
</evidence>
<gene>
    <name evidence="2" type="ORF">I2501_12170</name>
</gene>
<keyword evidence="1" id="KW-0812">Transmembrane</keyword>
<sequence>MAYQTWSSPPPLPNAEAVPELDVPEPGAQRRWTVLLRWLLLIPQWIVLTILGILGFLAVVVGWFAALVLGRLPGPIHSYLAGLLVYQTRVQSYAMLLVDRYPPFAFDAPEHPVQVELRPATSLNRLAVFFRLLLMIPAGIVQGLVTQGWYVVGFFLWLITLVLGRLPRPAFEATAATVRFSLRFQAYASMLTPAYPKRLFGDDSLTLTERRSASRPLLLSGGGRALVVLFLLLGLLGSVSTSYENSNGNNTTTVDQPSSAAGR</sequence>